<evidence type="ECO:0000256" key="2">
    <source>
        <dbReference type="ARBA" id="ARBA00012418"/>
    </source>
</evidence>
<protein>
    <recommendedName>
        <fullName evidence="3">DNA-directed RNA polymerase subunit omega</fullName>
        <ecNumber evidence="2">2.7.7.6</ecNumber>
    </recommendedName>
    <alternativeName>
        <fullName evidence="6">Transcriptase subunit omega</fullName>
    </alternativeName>
</protein>
<organism evidence="8 9">
    <name type="scientific">Candidatus Caccopulliclostridium gallistercoris</name>
    <dbReference type="NCBI Taxonomy" id="2840719"/>
    <lineage>
        <taxon>Bacteria</taxon>
        <taxon>Bacillati</taxon>
        <taxon>Bacillota</taxon>
        <taxon>Clostridia</taxon>
        <taxon>Candidatus Caccopulliclostridium</taxon>
    </lineage>
</organism>
<evidence type="ECO:0000256" key="3">
    <source>
        <dbReference type="ARBA" id="ARBA00013725"/>
    </source>
</evidence>
<comment type="similarity">
    <text evidence="1">Belongs to the RNA polymerase subunit omega family.</text>
</comment>
<dbReference type="GO" id="GO:0006351">
    <property type="term" value="P:DNA-templated transcription"/>
    <property type="evidence" value="ECO:0007669"/>
    <property type="project" value="InterPro"/>
</dbReference>
<evidence type="ECO:0000313" key="9">
    <source>
        <dbReference type="Proteomes" id="UP000886861"/>
    </source>
</evidence>
<reference evidence="8" key="1">
    <citation type="submission" date="2020-10" db="EMBL/GenBank/DDBJ databases">
        <authorList>
            <person name="Gilroy R."/>
        </authorList>
    </citation>
    <scope>NUCLEOTIDE SEQUENCE</scope>
    <source>
        <strain evidence="8">CHK186-9395</strain>
    </source>
</reference>
<name>A0A9D1NE04_9FIRM</name>
<dbReference type="GO" id="GO:0003677">
    <property type="term" value="F:DNA binding"/>
    <property type="evidence" value="ECO:0007669"/>
    <property type="project" value="InterPro"/>
</dbReference>
<dbReference type="InterPro" id="IPR036161">
    <property type="entry name" value="RPB6/omega-like_sf"/>
</dbReference>
<dbReference type="GO" id="GO:0000428">
    <property type="term" value="C:DNA-directed RNA polymerase complex"/>
    <property type="evidence" value="ECO:0007669"/>
    <property type="project" value="UniProtKB-KW"/>
</dbReference>
<dbReference type="SMART" id="SM01409">
    <property type="entry name" value="RNA_pol_Rpb6"/>
    <property type="match status" value="1"/>
</dbReference>
<proteinExistence type="inferred from homology"/>
<evidence type="ECO:0000256" key="6">
    <source>
        <dbReference type="ARBA" id="ARBA00029924"/>
    </source>
</evidence>
<dbReference type="Gene3D" id="3.90.940.10">
    <property type="match status" value="1"/>
</dbReference>
<dbReference type="Pfam" id="PF01192">
    <property type="entry name" value="RNA_pol_Rpb6"/>
    <property type="match status" value="1"/>
</dbReference>
<dbReference type="EC" id="2.7.7.6" evidence="2"/>
<sequence>MAMIEPPIDELAGKFGGNKYKLSCVLSKRAKELEKRIPAEIEKSDKKAISLAADEIMRGEVISSDSDQE</sequence>
<keyword evidence="5" id="KW-0804">Transcription</keyword>
<dbReference type="GO" id="GO:0003899">
    <property type="term" value="F:DNA-directed RNA polymerase activity"/>
    <property type="evidence" value="ECO:0007669"/>
    <property type="project" value="UniProtKB-EC"/>
</dbReference>
<dbReference type="SUPFAM" id="SSF63562">
    <property type="entry name" value="RPB6/omega subunit-like"/>
    <property type="match status" value="1"/>
</dbReference>
<dbReference type="EMBL" id="DVOJ01000007">
    <property type="protein sequence ID" value="HIV01320.1"/>
    <property type="molecule type" value="Genomic_DNA"/>
</dbReference>
<evidence type="ECO:0000256" key="7">
    <source>
        <dbReference type="ARBA" id="ARBA00048552"/>
    </source>
</evidence>
<accession>A0A9D1NE04</accession>
<comment type="caution">
    <text evidence="8">The sequence shown here is derived from an EMBL/GenBank/DDBJ whole genome shotgun (WGS) entry which is preliminary data.</text>
</comment>
<reference evidence="8" key="2">
    <citation type="journal article" date="2021" name="PeerJ">
        <title>Extensive microbial diversity within the chicken gut microbiome revealed by metagenomics and culture.</title>
        <authorList>
            <person name="Gilroy R."/>
            <person name="Ravi A."/>
            <person name="Getino M."/>
            <person name="Pursley I."/>
            <person name="Horton D.L."/>
            <person name="Alikhan N.F."/>
            <person name="Baker D."/>
            <person name="Gharbi K."/>
            <person name="Hall N."/>
            <person name="Watson M."/>
            <person name="Adriaenssens E.M."/>
            <person name="Foster-Nyarko E."/>
            <person name="Jarju S."/>
            <person name="Secka A."/>
            <person name="Antonio M."/>
            <person name="Oren A."/>
            <person name="Chaudhuri R.R."/>
            <person name="La Ragione R."/>
            <person name="Hildebrand F."/>
            <person name="Pallen M.J."/>
        </authorList>
    </citation>
    <scope>NUCLEOTIDE SEQUENCE</scope>
    <source>
        <strain evidence="8">CHK186-9395</strain>
    </source>
</reference>
<keyword evidence="4 8" id="KW-0240">DNA-directed RNA polymerase</keyword>
<evidence type="ECO:0000256" key="5">
    <source>
        <dbReference type="ARBA" id="ARBA00023163"/>
    </source>
</evidence>
<gene>
    <name evidence="8" type="ORF">IAA62_02045</name>
</gene>
<evidence type="ECO:0000313" key="8">
    <source>
        <dbReference type="EMBL" id="HIV01320.1"/>
    </source>
</evidence>
<dbReference type="Proteomes" id="UP000886861">
    <property type="component" value="Unassembled WGS sequence"/>
</dbReference>
<evidence type="ECO:0000256" key="4">
    <source>
        <dbReference type="ARBA" id="ARBA00022478"/>
    </source>
</evidence>
<comment type="catalytic activity">
    <reaction evidence="7">
        <text>RNA(n) + a ribonucleoside 5'-triphosphate = RNA(n+1) + diphosphate</text>
        <dbReference type="Rhea" id="RHEA:21248"/>
        <dbReference type="Rhea" id="RHEA-COMP:14527"/>
        <dbReference type="Rhea" id="RHEA-COMP:17342"/>
        <dbReference type="ChEBI" id="CHEBI:33019"/>
        <dbReference type="ChEBI" id="CHEBI:61557"/>
        <dbReference type="ChEBI" id="CHEBI:140395"/>
        <dbReference type="EC" id="2.7.7.6"/>
    </reaction>
</comment>
<dbReference type="AlphaFoldDB" id="A0A9D1NE04"/>
<dbReference type="InterPro" id="IPR006110">
    <property type="entry name" value="Pol_omega/Rpo6/RPB6"/>
</dbReference>
<evidence type="ECO:0000256" key="1">
    <source>
        <dbReference type="ARBA" id="ARBA00006711"/>
    </source>
</evidence>